<gene>
    <name evidence="1" type="ORF">MKW98_030466</name>
</gene>
<comment type="caution">
    <text evidence="1">The sequence shown here is derived from an EMBL/GenBank/DDBJ whole genome shotgun (WGS) entry which is preliminary data.</text>
</comment>
<dbReference type="EMBL" id="JAJJMB010010902">
    <property type="protein sequence ID" value="KAI3905891.1"/>
    <property type="molecule type" value="Genomic_DNA"/>
</dbReference>
<protein>
    <submittedName>
        <fullName evidence="1">Uncharacterized protein</fullName>
    </submittedName>
</protein>
<reference evidence="1" key="1">
    <citation type="submission" date="2022-04" db="EMBL/GenBank/DDBJ databases">
        <title>A functionally conserved STORR gene fusion in Papaver species that diverged 16.8 million years ago.</title>
        <authorList>
            <person name="Catania T."/>
        </authorList>
    </citation>
    <scope>NUCLEOTIDE SEQUENCE</scope>
    <source>
        <strain evidence="1">S-188037</strain>
    </source>
</reference>
<evidence type="ECO:0000313" key="2">
    <source>
        <dbReference type="Proteomes" id="UP001202328"/>
    </source>
</evidence>
<accession>A0AAD4SG30</accession>
<dbReference type="AlphaFoldDB" id="A0AAD4SG30"/>
<dbReference type="Proteomes" id="UP001202328">
    <property type="component" value="Unassembled WGS sequence"/>
</dbReference>
<proteinExistence type="predicted"/>
<evidence type="ECO:0000313" key="1">
    <source>
        <dbReference type="EMBL" id="KAI3905891.1"/>
    </source>
</evidence>
<sequence length="109" mass="12216">MADFGLRFYITNSGSRCDICVDLEDLISIKDLCSTIMVTQSSMIWGFDGLTCSESLAFCLIISVDYLGNHAQLLSKHCVSIYNISVSSYRLRRCIFIVSGASPLEYFVY</sequence>
<organism evidence="1 2">
    <name type="scientific">Papaver atlanticum</name>
    <dbReference type="NCBI Taxonomy" id="357466"/>
    <lineage>
        <taxon>Eukaryota</taxon>
        <taxon>Viridiplantae</taxon>
        <taxon>Streptophyta</taxon>
        <taxon>Embryophyta</taxon>
        <taxon>Tracheophyta</taxon>
        <taxon>Spermatophyta</taxon>
        <taxon>Magnoliopsida</taxon>
        <taxon>Ranunculales</taxon>
        <taxon>Papaveraceae</taxon>
        <taxon>Papaveroideae</taxon>
        <taxon>Papaver</taxon>
    </lineage>
</organism>
<name>A0AAD4SG30_9MAGN</name>
<keyword evidence="2" id="KW-1185">Reference proteome</keyword>